<evidence type="ECO:0000313" key="1">
    <source>
        <dbReference type="EMBL" id="GHD13220.1"/>
    </source>
</evidence>
<accession>A0A918X579</accession>
<name>A0A918X579_9ACTN</name>
<reference evidence="1" key="1">
    <citation type="journal article" date="2014" name="Int. J. Syst. Evol. Microbiol.">
        <title>Complete genome sequence of Corynebacterium casei LMG S-19264T (=DSM 44701T), isolated from a smear-ripened cheese.</title>
        <authorList>
            <consortium name="US DOE Joint Genome Institute (JGI-PGF)"/>
            <person name="Walter F."/>
            <person name="Albersmeier A."/>
            <person name="Kalinowski J."/>
            <person name="Ruckert C."/>
        </authorList>
    </citation>
    <scope>NUCLEOTIDE SEQUENCE</scope>
    <source>
        <strain evidence="1">JCM 4637</strain>
    </source>
</reference>
<gene>
    <name evidence="1" type="ORF">GCM10010334_71080</name>
</gene>
<dbReference type="EMBL" id="BMVC01000019">
    <property type="protein sequence ID" value="GHD13220.1"/>
    <property type="molecule type" value="Genomic_DNA"/>
</dbReference>
<sequence>MSSDTVTPRWIAGRLVSATTQFPGERSHEDYLELAKDLVTAAQTLLPQVNYNLVAEHQRRGVKHACHRAGSLTNNGCAEPGNPDVLRDYCRDLATALQRVQSAIPHP</sequence>
<reference evidence="1" key="2">
    <citation type="submission" date="2020-09" db="EMBL/GenBank/DDBJ databases">
        <authorList>
            <person name="Sun Q."/>
            <person name="Ohkuma M."/>
        </authorList>
    </citation>
    <scope>NUCLEOTIDE SEQUENCE</scope>
    <source>
        <strain evidence="1">JCM 4637</strain>
    </source>
</reference>
<organism evidence="1 2">
    <name type="scientific">Streptomyces finlayi</name>
    <dbReference type="NCBI Taxonomy" id="67296"/>
    <lineage>
        <taxon>Bacteria</taxon>
        <taxon>Bacillati</taxon>
        <taxon>Actinomycetota</taxon>
        <taxon>Actinomycetes</taxon>
        <taxon>Kitasatosporales</taxon>
        <taxon>Streptomycetaceae</taxon>
        <taxon>Streptomyces</taxon>
    </lineage>
</organism>
<dbReference type="RefSeq" id="WP_189827988.1">
    <property type="nucleotide sequence ID" value="NZ_BMVC01000019.1"/>
</dbReference>
<dbReference type="AlphaFoldDB" id="A0A918X579"/>
<dbReference type="Proteomes" id="UP000638353">
    <property type="component" value="Unassembled WGS sequence"/>
</dbReference>
<proteinExistence type="predicted"/>
<comment type="caution">
    <text evidence="1">The sequence shown here is derived from an EMBL/GenBank/DDBJ whole genome shotgun (WGS) entry which is preliminary data.</text>
</comment>
<protein>
    <submittedName>
        <fullName evidence="1">Uncharacterized protein</fullName>
    </submittedName>
</protein>
<evidence type="ECO:0000313" key="2">
    <source>
        <dbReference type="Proteomes" id="UP000638353"/>
    </source>
</evidence>